<evidence type="ECO:0000259" key="2">
    <source>
        <dbReference type="Pfam" id="PF03109"/>
    </source>
</evidence>
<dbReference type="Proteomes" id="UP000076852">
    <property type="component" value="Plasmid pOLGA1"/>
</dbReference>
<keyword evidence="4" id="KW-1185">Reference proteome</keyword>
<dbReference type="EMBL" id="CP014580">
    <property type="protein sequence ID" value="ANB77714.1"/>
    <property type="molecule type" value="Genomic_DNA"/>
</dbReference>
<dbReference type="PANTHER" id="PTHR10566">
    <property type="entry name" value="CHAPERONE-ACTIVITY OF BC1 COMPLEX CABC1 -RELATED"/>
    <property type="match status" value="1"/>
</dbReference>
<organism evidence="3 4">
    <name type="scientific">Paraburkholderia phytofirmans OLGA172</name>
    <dbReference type="NCBI Taxonomy" id="1417228"/>
    <lineage>
        <taxon>Bacteria</taxon>
        <taxon>Pseudomonadati</taxon>
        <taxon>Pseudomonadota</taxon>
        <taxon>Betaproteobacteria</taxon>
        <taxon>Burkholderiales</taxon>
        <taxon>Burkholderiaceae</taxon>
        <taxon>Paraburkholderia</taxon>
    </lineage>
</organism>
<dbReference type="Gene3D" id="1.10.510.10">
    <property type="entry name" value="Transferase(Phosphotransferase) domain 1"/>
    <property type="match status" value="1"/>
</dbReference>
<name>A0A160FWR7_9BURK</name>
<dbReference type="SUPFAM" id="SSF56112">
    <property type="entry name" value="Protein kinase-like (PK-like)"/>
    <property type="match status" value="1"/>
</dbReference>
<dbReference type="OrthoDB" id="9795390at2"/>
<keyword evidence="3" id="KW-0830">Ubiquinone</keyword>
<proteinExistence type="inferred from homology"/>
<dbReference type="Pfam" id="PF03109">
    <property type="entry name" value="ABC1"/>
    <property type="match status" value="1"/>
</dbReference>
<evidence type="ECO:0000256" key="1">
    <source>
        <dbReference type="ARBA" id="ARBA00009670"/>
    </source>
</evidence>
<comment type="similarity">
    <text evidence="1">Belongs to the protein kinase superfamily. ADCK protein kinase family.</text>
</comment>
<sequence length="465" mass="51861">MLWEAMSSVRDLGRLHDIAAILVRYGFGDMVRRVGLADALEQAGRVLHWRDTLAYAHMPPPERVRRALEDLGPTFVKLGQVLATRVDLFEPEWIAEFSKLRDHAPPSPWDAVHQQLIEDLGASPETVFARFDPQPLAAASIAQVYSASLQDGTPVVVKVRRPGIRPVVEADLRLLARASEIAEAQSPELRAFRPHEVVRRFSLSLRRELDLAEECHNAEHIAENFAGYTDDDTPATMAAGSTPAAQSVIVIPRIYWPWTTERVCVQDRIEGIPGSDLHAVEEAGLDRKLLARRGACAVLKMIVDDGLFHADPHPGNVFYLPDNRIAFIDFGMVGHLTEERRDQLLSLLLGVFKNQPRQVVDVLLDWTGESVADEAELVQDVDAFVDRYRRALLKQLHLAAMLSDLLAILRQHHLTLPADLALLVKAFISLEGMGRELDPEFDMAQELLPVLGKRSAKHVPPADLT</sequence>
<dbReference type="AlphaFoldDB" id="A0A160FWR7"/>
<evidence type="ECO:0000313" key="4">
    <source>
        <dbReference type="Proteomes" id="UP000076852"/>
    </source>
</evidence>
<protein>
    <submittedName>
        <fullName evidence="3">Ubiquinone biosynthesis protein UbiB</fullName>
    </submittedName>
</protein>
<accession>A0A160FWR7</accession>
<reference evidence="3 4" key="1">
    <citation type="journal article" date="2016" name="Gene">
        <title>PacBio SMRT assembly of a complex multi-replicon genome reveals chlorocatechol degradative operon in a region of genome plasticity.</title>
        <authorList>
            <person name="Ricker N."/>
            <person name="Shen S.Y."/>
            <person name="Goordial J."/>
            <person name="Jin S."/>
            <person name="Fulthorpe R.R."/>
        </authorList>
    </citation>
    <scope>NUCLEOTIDE SEQUENCE [LARGE SCALE GENOMIC DNA]</scope>
    <source>
        <strain evidence="3 4">OLGA172</strain>
        <plasmid evidence="4">polga1</plasmid>
    </source>
</reference>
<dbReference type="InterPro" id="IPR004147">
    <property type="entry name" value="ABC1_dom"/>
</dbReference>
<feature type="domain" description="ABC1 atypical kinase-like" evidence="2">
    <location>
        <begin position="99"/>
        <end position="361"/>
    </location>
</feature>
<gene>
    <name evidence="3" type="ORF">AYM40_35610</name>
</gene>
<geneLocation type="plasmid" evidence="4">
    <name>polga1</name>
</geneLocation>
<dbReference type="InterPro" id="IPR011009">
    <property type="entry name" value="Kinase-like_dom_sf"/>
</dbReference>
<dbReference type="KEGG" id="buz:AYM40_35610"/>
<evidence type="ECO:0000313" key="3">
    <source>
        <dbReference type="EMBL" id="ANB77714.1"/>
    </source>
</evidence>
<dbReference type="CDD" id="cd05121">
    <property type="entry name" value="ABC1_ADCK3-like"/>
    <property type="match status" value="1"/>
</dbReference>
<keyword evidence="3" id="KW-0614">Plasmid</keyword>
<dbReference type="InterPro" id="IPR050154">
    <property type="entry name" value="UbiB_kinase"/>
</dbReference>
<dbReference type="PANTHER" id="PTHR10566:SF113">
    <property type="entry name" value="PROTEIN ACTIVITY OF BC1 COMPLEX KINASE 7, CHLOROPLASTIC"/>
    <property type="match status" value="1"/>
</dbReference>